<evidence type="ECO:0000313" key="1">
    <source>
        <dbReference type="EMBL" id="KAJ8663706.1"/>
    </source>
</evidence>
<proteinExistence type="predicted"/>
<comment type="caution">
    <text evidence="1">The sequence shown here is derived from an EMBL/GenBank/DDBJ whole genome shotgun (WGS) entry which is preliminary data.</text>
</comment>
<dbReference type="GeneID" id="83208374"/>
<reference evidence="1 2" key="1">
    <citation type="submission" date="2023-03" db="EMBL/GenBank/DDBJ databases">
        <title>Genome sequence of Lichtheimia ornata CBS 291.66.</title>
        <authorList>
            <person name="Mohabir J.T."/>
            <person name="Shea T.P."/>
            <person name="Kurbessoian T."/>
            <person name="Berby B."/>
            <person name="Fontaine J."/>
            <person name="Livny J."/>
            <person name="Gnirke A."/>
            <person name="Stajich J.E."/>
            <person name="Cuomo C.A."/>
        </authorList>
    </citation>
    <scope>NUCLEOTIDE SEQUENCE [LARGE SCALE GENOMIC DNA]</scope>
    <source>
        <strain evidence="1">CBS 291.66</strain>
    </source>
</reference>
<gene>
    <name evidence="1" type="ORF">O0I10_000955</name>
</gene>
<dbReference type="AlphaFoldDB" id="A0AAD8DJ18"/>
<dbReference type="RefSeq" id="XP_058348618.1">
    <property type="nucleotide sequence ID" value="XM_058481054.1"/>
</dbReference>
<dbReference type="Proteomes" id="UP001234581">
    <property type="component" value="Unassembled WGS sequence"/>
</dbReference>
<sequence>MLQICVTPGPRTVDAISFLEPVLEELESIATDGFHVQVGSSMLRVKAHLLCGDMPAASKMAGLIVILDITDAVFVTLKENTMAVQ</sequence>
<dbReference type="EMBL" id="JARTCD010000002">
    <property type="protein sequence ID" value="KAJ8663706.1"/>
    <property type="molecule type" value="Genomic_DNA"/>
</dbReference>
<keyword evidence="2" id="KW-1185">Reference proteome</keyword>
<accession>A0AAD8DJ18</accession>
<name>A0AAD8DJ18_9FUNG</name>
<evidence type="ECO:0000313" key="2">
    <source>
        <dbReference type="Proteomes" id="UP001234581"/>
    </source>
</evidence>
<organism evidence="1 2">
    <name type="scientific">Lichtheimia ornata</name>
    <dbReference type="NCBI Taxonomy" id="688661"/>
    <lineage>
        <taxon>Eukaryota</taxon>
        <taxon>Fungi</taxon>
        <taxon>Fungi incertae sedis</taxon>
        <taxon>Mucoromycota</taxon>
        <taxon>Mucoromycotina</taxon>
        <taxon>Mucoromycetes</taxon>
        <taxon>Mucorales</taxon>
        <taxon>Lichtheimiaceae</taxon>
        <taxon>Lichtheimia</taxon>
    </lineage>
</organism>
<protein>
    <submittedName>
        <fullName evidence="1">Uncharacterized protein</fullName>
    </submittedName>
</protein>